<sequence>MDRTDSDIWLMTVIEINGPTERGMAHGKGKNFPSFGQSHRDLQWRGRQGLITANSHFEQESRILLSEEVPNRTQDVRCRTIATTAGALAMCHSRGFVLPGCSSQGCWVAGKPNVNPMLLLFTIELHRIEPLISYGHKSGNKQ</sequence>
<evidence type="ECO:0000313" key="1">
    <source>
        <dbReference type="EMBL" id="KAF6114733.1"/>
    </source>
</evidence>
<dbReference type="EMBL" id="JABVXQ010000004">
    <property type="protein sequence ID" value="KAF6114733.1"/>
    <property type="molecule type" value="Genomic_DNA"/>
</dbReference>
<accession>A0A834AP96</accession>
<name>A0A834AP96_9CHIR</name>
<comment type="caution">
    <text evidence="1">The sequence shown here is derived from an EMBL/GenBank/DDBJ whole genome shotgun (WGS) entry which is preliminary data.</text>
</comment>
<proteinExistence type="predicted"/>
<dbReference type="AlphaFoldDB" id="A0A834AP96"/>
<organism evidence="1 2">
    <name type="scientific">Phyllostomus discolor</name>
    <name type="common">pale spear-nosed bat</name>
    <dbReference type="NCBI Taxonomy" id="89673"/>
    <lineage>
        <taxon>Eukaryota</taxon>
        <taxon>Metazoa</taxon>
        <taxon>Chordata</taxon>
        <taxon>Craniata</taxon>
        <taxon>Vertebrata</taxon>
        <taxon>Euteleostomi</taxon>
        <taxon>Mammalia</taxon>
        <taxon>Eutheria</taxon>
        <taxon>Laurasiatheria</taxon>
        <taxon>Chiroptera</taxon>
        <taxon>Yangochiroptera</taxon>
        <taxon>Phyllostomidae</taxon>
        <taxon>Phyllostominae</taxon>
        <taxon>Phyllostomus</taxon>
    </lineage>
</organism>
<protein>
    <submittedName>
        <fullName evidence="1">Uncharacterized protein</fullName>
    </submittedName>
</protein>
<gene>
    <name evidence="1" type="ORF">HJG60_010667</name>
</gene>
<evidence type="ECO:0000313" key="2">
    <source>
        <dbReference type="Proteomes" id="UP000664940"/>
    </source>
</evidence>
<dbReference type="Proteomes" id="UP000664940">
    <property type="component" value="Unassembled WGS sequence"/>
</dbReference>
<reference evidence="1 2" key="1">
    <citation type="journal article" date="2020" name="Nature">
        <title>Six reference-quality genomes reveal evolution of bat adaptations.</title>
        <authorList>
            <person name="Jebb D."/>
            <person name="Huang Z."/>
            <person name="Pippel M."/>
            <person name="Hughes G.M."/>
            <person name="Lavrichenko K."/>
            <person name="Devanna P."/>
            <person name="Winkler S."/>
            <person name="Jermiin L.S."/>
            <person name="Skirmuntt E.C."/>
            <person name="Katzourakis A."/>
            <person name="Burkitt-Gray L."/>
            <person name="Ray D.A."/>
            <person name="Sullivan K.A.M."/>
            <person name="Roscito J.G."/>
            <person name="Kirilenko B.M."/>
            <person name="Davalos L.M."/>
            <person name="Corthals A.P."/>
            <person name="Power M.L."/>
            <person name="Jones G."/>
            <person name="Ransome R.D."/>
            <person name="Dechmann D.K.N."/>
            <person name="Locatelli A.G."/>
            <person name="Puechmaille S.J."/>
            <person name="Fedrigo O."/>
            <person name="Jarvis E.D."/>
            <person name="Hiller M."/>
            <person name="Vernes S.C."/>
            <person name="Myers E.W."/>
            <person name="Teeling E.C."/>
        </authorList>
    </citation>
    <scope>NUCLEOTIDE SEQUENCE [LARGE SCALE GENOMIC DNA]</scope>
    <source>
        <strain evidence="1">Bat1K_MPI-CBG_1</strain>
    </source>
</reference>